<dbReference type="SUPFAM" id="SSF47781">
    <property type="entry name" value="RuvA domain 2-like"/>
    <property type="match status" value="3"/>
</dbReference>
<dbReference type="GO" id="GO:0015628">
    <property type="term" value="P:protein secretion by the type II secretion system"/>
    <property type="evidence" value="ECO:0007669"/>
    <property type="project" value="TreeGrafter"/>
</dbReference>
<proteinExistence type="predicted"/>
<dbReference type="PANTHER" id="PTHR21180:SF32">
    <property type="entry name" value="ENDONUCLEASE_EXONUCLEASE_PHOSPHATASE FAMILY DOMAIN-CONTAINING PROTEIN 1"/>
    <property type="match status" value="1"/>
</dbReference>
<feature type="transmembrane region" description="Helical" evidence="1">
    <location>
        <begin position="21"/>
        <end position="40"/>
    </location>
</feature>
<keyword evidence="1" id="KW-0812">Transmembrane</keyword>
<keyword evidence="1" id="KW-1133">Transmembrane helix</keyword>
<evidence type="ECO:0000313" key="3">
    <source>
        <dbReference type="Proteomes" id="UP000251993"/>
    </source>
</evidence>
<sequence length="324" mass="36906">MLKRLLYLIRDEFGLSRSQARGFLVVAVVMILCWFGPLTYDRFVSEESTIIPEADSRKADSLLAILEKIQPEKPYYTKSNRVDYSQKDRDENPERPLSLFYFDPNTASDAQFQELGMPKFIAERIVKYRTKGGQFRKKEDLQKIYGLAPALYERLEPYINIPEKKPFAATTNPPVPEPAFTPAAPKPAFTKPALTTFDINTADTSQLIRLKGIGSKLAARIVKFRDGLGGFASTTQYAEVFGLDSLALSELNRFAQVRTSVQKISINTVSPEELDRHPYLSRRQSEIIVRYREQHGAYKTPQDLLNIKILDEKLVNKIAPYLAF</sequence>
<dbReference type="RefSeq" id="WP_114066774.1">
    <property type="nucleotide sequence ID" value="NZ_CP030850.1"/>
</dbReference>
<dbReference type="Gene3D" id="1.10.150.310">
    <property type="entry name" value="Tex RuvX-like domain-like"/>
    <property type="match status" value="1"/>
</dbReference>
<keyword evidence="1" id="KW-0472">Membrane</keyword>
<organism evidence="2 3">
    <name type="scientific">Runella rosea</name>
    <dbReference type="NCBI Taxonomy" id="2259595"/>
    <lineage>
        <taxon>Bacteria</taxon>
        <taxon>Pseudomonadati</taxon>
        <taxon>Bacteroidota</taxon>
        <taxon>Cytophagia</taxon>
        <taxon>Cytophagales</taxon>
        <taxon>Spirosomataceae</taxon>
        <taxon>Runella</taxon>
    </lineage>
</organism>
<evidence type="ECO:0000313" key="2">
    <source>
        <dbReference type="EMBL" id="AXE17989.1"/>
    </source>
</evidence>
<dbReference type="Proteomes" id="UP000251993">
    <property type="component" value="Chromosome"/>
</dbReference>
<dbReference type="PANTHER" id="PTHR21180">
    <property type="entry name" value="ENDONUCLEASE/EXONUCLEASE/PHOSPHATASE FAMILY DOMAIN-CONTAINING PROTEIN 1"/>
    <property type="match status" value="1"/>
</dbReference>
<name>A0A344TH68_9BACT</name>
<dbReference type="Gene3D" id="1.10.150.280">
    <property type="entry name" value="AF1531-like domain"/>
    <property type="match status" value="2"/>
</dbReference>
<dbReference type="KEGG" id="run:DR864_09715"/>
<dbReference type="InterPro" id="IPR051675">
    <property type="entry name" value="Endo/Exo/Phosphatase_dom_1"/>
</dbReference>
<reference evidence="2 3" key="1">
    <citation type="submission" date="2018-07" db="EMBL/GenBank/DDBJ databases">
        <title>Genome sequencing of Runella.</title>
        <authorList>
            <person name="Baek M.-G."/>
            <person name="Yi H."/>
        </authorList>
    </citation>
    <scope>NUCLEOTIDE SEQUENCE [LARGE SCALE GENOMIC DNA]</scope>
    <source>
        <strain evidence="2 3">HYN0085</strain>
    </source>
</reference>
<dbReference type="AlphaFoldDB" id="A0A344TH68"/>
<dbReference type="Pfam" id="PF12836">
    <property type="entry name" value="HHH_3"/>
    <property type="match status" value="3"/>
</dbReference>
<dbReference type="InterPro" id="IPR010994">
    <property type="entry name" value="RuvA_2-like"/>
</dbReference>
<evidence type="ECO:0000256" key="1">
    <source>
        <dbReference type="SAM" id="Phobius"/>
    </source>
</evidence>
<dbReference type="OrthoDB" id="981124at2"/>
<dbReference type="GO" id="GO:0015627">
    <property type="term" value="C:type II protein secretion system complex"/>
    <property type="evidence" value="ECO:0007669"/>
    <property type="project" value="TreeGrafter"/>
</dbReference>
<gene>
    <name evidence="2" type="ORF">DR864_09715</name>
</gene>
<keyword evidence="3" id="KW-1185">Reference proteome</keyword>
<dbReference type="EMBL" id="CP030850">
    <property type="protein sequence ID" value="AXE17989.1"/>
    <property type="molecule type" value="Genomic_DNA"/>
</dbReference>
<protein>
    <submittedName>
        <fullName evidence="2">Helix-hairpin-helix domain-containing protein</fullName>
    </submittedName>
</protein>
<accession>A0A344TH68</accession>